<dbReference type="AlphaFoldDB" id="A0A0F9GRY0"/>
<feature type="non-terminal residue" evidence="1">
    <location>
        <position position="42"/>
    </location>
</feature>
<dbReference type="EMBL" id="LAZR01027402">
    <property type="protein sequence ID" value="KKL65842.1"/>
    <property type="molecule type" value="Genomic_DNA"/>
</dbReference>
<accession>A0A0F9GRY0</accession>
<name>A0A0F9GRY0_9ZZZZ</name>
<evidence type="ECO:0000313" key="1">
    <source>
        <dbReference type="EMBL" id="KKL65842.1"/>
    </source>
</evidence>
<comment type="caution">
    <text evidence="1">The sequence shown here is derived from an EMBL/GenBank/DDBJ whole genome shotgun (WGS) entry which is preliminary data.</text>
</comment>
<reference evidence="1" key="1">
    <citation type="journal article" date="2015" name="Nature">
        <title>Complex archaea that bridge the gap between prokaryotes and eukaryotes.</title>
        <authorList>
            <person name="Spang A."/>
            <person name="Saw J.H."/>
            <person name="Jorgensen S.L."/>
            <person name="Zaremba-Niedzwiedzka K."/>
            <person name="Martijn J."/>
            <person name="Lind A.E."/>
            <person name="van Eijk R."/>
            <person name="Schleper C."/>
            <person name="Guy L."/>
            <person name="Ettema T.J."/>
        </authorList>
    </citation>
    <scope>NUCLEOTIDE SEQUENCE</scope>
</reference>
<proteinExistence type="predicted"/>
<gene>
    <name evidence="1" type="ORF">LCGC14_2150920</name>
</gene>
<protein>
    <submittedName>
        <fullName evidence="1">Uncharacterized protein</fullName>
    </submittedName>
</protein>
<sequence length="42" mass="4635">MTLDLDPSLNLYVEAALGRKALELVVLDVLFALDLLAAERHL</sequence>
<organism evidence="1">
    <name type="scientific">marine sediment metagenome</name>
    <dbReference type="NCBI Taxonomy" id="412755"/>
    <lineage>
        <taxon>unclassified sequences</taxon>
        <taxon>metagenomes</taxon>
        <taxon>ecological metagenomes</taxon>
    </lineage>
</organism>